<proteinExistence type="predicted"/>
<keyword evidence="2" id="KW-1185">Reference proteome</keyword>
<gene>
    <name evidence="1" type="ORF">NT26_4054</name>
</gene>
<accession>L0NLW5</accession>
<dbReference type="STRING" id="1125847.NT26_4054"/>
<dbReference type="KEGG" id="rht:NT26_4054"/>
<reference evidence="1 2" key="1">
    <citation type="journal article" date="2013" name="Genome Biol. Evol.">
        <title>Life in an arsenic-containing gold mine: genome and physiology of the autotrophic arsenite-oxidizing bacterium rhizobium sp. NT-26.</title>
        <authorList>
            <person name="Andres J."/>
            <person name="Arsene-Ploetze F."/>
            <person name="Barbe V."/>
            <person name="Brochier-Armanet C."/>
            <person name="Cleiss-Arnold J."/>
            <person name="Coppee J.Y."/>
            <person name="Dillies M.A."/>
            <person name="Geist"/>
            <person name="L"/>
            <person name="Joublin A."/>
            <person name="Koechler S."/>
            <person name="Lassalle F."/>
            <person name="Marchal M."/>
            <person name="Medigue C."/>
            <person name="Muller D."/>
            <person name="Nesme X."/>
            <person name="Plewniak F."/>
            <person name="Proux C."/>
            <person name="Ramirez-Bahena M.H."/>
            <person name="Schenowitz C."/>
            <person name="Sismeiro O."/>
            <person name="Vallenet D."/>
            <person name="Santini J.M."/>
            <person name="Bertin P.N."/>
        </authorList>
    </citation>
    <scope>NUCLEOTIDE SEQUENCE [LARGE SCALE GENOMIC DNA]</scope>
    <source>
        <strain evidence="1 2">NT-26</strain>
    </source>
</reference>
<evidence type="ECO:0000313" key="1">
    <source>
        <dbReference type="EMBL" id="CCF21776.1"/>
    </source>
</evidence>
<dbReference type="Proteomes" id="UP000010792">
    <property type="component" value="Chromosome"/>
</dbReference>
<sequence>MFFYRRRHGGAPCSRKITSLYTPHDAANAAGIHKTIPFEELSAECLTGVPTVRLKEREKWQK</sequence>
<protein>
    <submittedName>
        <fullName evidence="1">Uncharacterized protein</fullName>
    </submittedName>
</protein>
<dbReference type="AlphaFoldDB" id="L0NLW5"/>
<organism evidence="1 2">
    <name type="scientific">Pseudorhizobium banfieldiae</name>
    <dbReference type="NCBI Taxonomy" id="1125847"/>
    <lineage>
        <taxon>Bacteria</taxon>
        <taxon>Pseudomonadati</taxon>
        <taxon>Pseudomonadota</taxon>
        <taxon>Alphaproteobacteria</taxon>
        <taxon>Hyphomicrobiales</taxon>
        <taxon>Rhizobiaceae</taxon>
        <taxon>Rhizobium/Agrobacterium group</taxon>
        <taxon>Pseudorhizobium</taxon>
    </lineage>
</organism>
<name>L0NLW5_9HYPH</name>
<dbReference type="EMBL" id="FO082820">
    <property type="protein sequence ID" value="CCF21776.1"/>
    <property type="molecule type" value="Genomic_DNA"/>
</dbReference>
<evidence type="ECO:0000313" key="2">
    <source>
        <dbReference type="Proteomes" id="UP000010792"/>
    </source>
</evidence>